<dbReference type="AlphaFoldDB" id="A0A0E3QUA7"/>
<name>A0A0E3QUA7_METBA</name>
<dbReference type="PATRIC" id="fig|1434108.4.peg.2148"/>
<dbReference type="Pfam" id="PF12838">
    <property type="entry name" value="Fer4_7"/>
    <property type="match status" value="1"/>
</dbReference>
<dbReference type="STRING" id="1434108.MSBRM_1699"/>
<gene>
    <name evidence="2" type="ORF">MSBRM_1699</name>
</gene>
<dbReference type="EMBL" id="CP009528">
    <property type="protein sequence ID" value="AKB54697.1"/>
    <property type="molecule type" value="Genomic_DNA"/>
</dbReference>
<dbReference type="Proteomes" id="UP000033033">
    <property type="component" value="Chromosome"/>
</dbReference>
<dbReference type="GeneID" id="24844959"/>
<evidence type="ECO:0000259" key="1">
    <source>
        <dbReference type="PROSITE" id="PS51379"/>
    </source>
</evidence>
<accession>A0A0E3QUA7</accession>
<dbReference type="HOGENOM" id="CLU_081793_2_1_2"/>
<dbReference type="Gene3D" id="3.30.70.20">
    <property type="match status" value="1"/>
</dbReference>
<protein>
    <submittedName>
        <fullName evidence="2">Iron-sulfur cluster-binding protein</fullName>
    </submittedName>
</protein>
<proteinExistence type="predicted"/>
<dbReference type="GO" id="GO:0016491">
    <property type="term" value="F:oxidoreductase activity"/>
    <property type="evidence" value="ECO:0007669"/>
    <property type="project" value="UniProtKB-ARBA"/>
</dbReference>
<evidence type="ECO:0000313" key="3">
    <source>
        <dbReference type="Proteomes" id="UP000033033"/>
    </source>
</evidence>
<keyword evidence="3" id="KW-1185">Reference proteome</keyword>
<feature type="domain" description="4Fe-4S ferredoxin-type" evidence="1">
    <location>
        <begin position="173"/>
        <end position="201"/>
    </location>
</feature>
<dbReference type="PROSITE" id="PS51379">
    <property type="entry name" value="4FE4S_FER_2"/>
    <property type="match status" value="1"/>
</dbReference>
<dbReference type="PANTHER" id="PTHR42827:SF1">
    <property type="entry name" value="IRON-SULFUR CLUSTER-BINDING PROTEIN"/>
    <property type="match status" value="1"/>
</dbReference>
<dbReference type="KEGG" id="mby:MSBRM_1699"/>
<organism evidence="2 3">
    <name type="scientific">Methanosarcina barkeri MS</name>
    <dbReference type="NCBI Taxonomy" id="1434108"/>
    <lineage>
        <taxon>Archaea</taxon>
        <taxon>Methanobacteriati</taxon>
        <taxon>Methanobacteriota</taxon>
        <taxon>Stenosarchaea group</taxon>
        <taxon>Methanomicrobia</taxon>
        <taxon>Methanosarcinales</taxon>
        <taxon>Methanosarcinaceae</taxon>
        <taxon>Methanosarcina</taxon>
    </lineage>
</organism>
<dbReference type="InterPro" id="IPR017900">
    <property type="entry name" value="4Fe4S_Fe_S_CS"/>
</dbReference>
<evidence type="ECO:0000313" key="2">
    <source>
        <dbReference type="EMBL" id="AKB54697.1"/>
    </source>
</evidence>
<reference evidence="2 3" key="1">
    <citation type="submission" date="2014-07" db="EMBL/GenBank/DDBJ databases">
        <title>Methanogenic archaea and the global carbon cycle.</title>
        <authorList>
            <person name="Henriksen J.R."/>
            <person name="Luke J."/>
            <person name="Reinhart S."/>
            <person name="Benedict M.N."/>
            <person name="Youngblut N.D."/>
            <person name="Metcalf M.E."/>
            <person name="Whitaker R.J."/>
            <person name="Metcalf W.W."/>
        </authorList>
    </citation>
    <scope>NUCLEOTIDE SEQUENCE [LARGE SCALE GENOMIC DNA]</scope>
    <source>
        <strain evidence="2 3">MS</strain>
    </source>
</reference>
<dbReference type="RefSeq" id="WP_048117656.1">
    <property type="nucleotide sequence ID" value="NZ_CP009528.1"/>
</dbReference>
<dbReference type="PANTHER" id="PTHR42827">
    <property type="entry name" value="IRON-SULFUR CLUSTER-BINDING PROTEIN-RELATED"/>
    <property type="match status" value="1"/>
</dbReference>
<dbReference type="SUPFAM" id="SSF54862">
    <property type="entry name" value="4Fe-4S ferredoxins"/>
    <property type="match status" value="1"/>
</dbReference>
<sequence>MREIALTKKVEDTAFKMNADFIGIADAACFEDPEYTGNKPQDVMAEVQSVIILGVGVPRGAFETLPAGRAEYTNTLMAATATLRIVAFQIAKLIEKEGYKATIVPTEGSEFGYWYADRETLKANLSIKYAAYHAGLGNFGINHLLITKDFGPRIRMTAILTDAPLEKEEKGTLPPFINEKCSKCTKCIEVCPAGAISLDGKIDRQKCAQYMFNVLGGLRCGLCIKVCPQ</sequence>
<dbReference type="InterPro" id="IPR017896">
    <property type="entry name" value="4Fe4S_Fe-S-bd"/>
</dbReference>
<dbReference type="PROSITE" id="PS00198">
    <property type="entry name" value="4FE4S_FER_1"/>
    <property type="match status" value="1"/>
</dbReference>